<evidence type="ECO:0000313" key="7">
    <source>
        <dbReference type="EMBL" id="MBB4881946.1"/>
    </source>
</evidence>
<sequence length="478" mass="50307">MSHPSSPPVQGESGFKKTLSTLDAYAIGFGAMIGFGWVVLVGGWLKSAGTVGSIIAIVTGGVIMTVVALVYAEMVSAMPRAGGEHHYLMRGLGARWSFIGSWGITGGYISIVAFEAVALPRTAAYIWPQIESVHLWTAFGSDVSLVWALVGAVAAVVITWINYIGVKLAGIVQTIVVGALLLVGALLVFGAGTGGSVSNLEPLFTNATGLFSVMIVVPFLFVGFDVIPQSAEELNMPPRRMGVMIILSVAAATLWYVMVILTTASSMPQSELAAAKLVTADAMAALFDSQAMATVLLVGGMAGILTSWIALLMGAARLLYAMGVSGMLPRWFGRLHPTCRTPANAVLFIGALSVAAPFFGAGALGWFVDSGSPSIVLTYMMVCVVFLILRRREPDMERPFRAGGPAVGTVLGVAGTLLTAGLLSLYVPGMPASISTMAYVFLGLWWVLGLLFLLRIPRGIAPGPDAEERLLERLGRRH</sequence>
<protein>
    <submittedName>
        <fullName evidence="7">Amino acid transporter</fullName>
    </submittedName>
</protein>
<dbReference type="AlphaFoldDB" id="A0A7W7P8Z3"/>
<feature type="transmembrane region" description="Helical" evidence="6">
    <location>
        <begin position="291"/>
        <end position="320"/>
    </location>
</feature>
<dbReference type="PIRSF" id="PIRSF006060">
    <property type="entry name" value="AA_transporter"/>
    <property type="match status" value="1"/>
</dbReference>
<proteinExistence type="predicted"/>
<feature type="transmembrane region" description="Helical" evidence="6">
    <location>
        <begin position="24"/>
        <end position="45"/>
    </location>
</feature>
<keyword evidence="8" id="KW-1185">Reference proteome</keyword>
<dbReference type="GO" id="GO:0022857">
    <property type="term" value="F:transmembrane transporter activity"/>
    <property type="evidence" value="ECO:0007669"/>
    <property type="project" value="InterPro"/>
</dbReference>
<comment type="caution">
    <text evidence="7">The sequence shown here is derived from an EMBL/GenBank/DDBJ whole genome shotgun (WGS) entry which is preliminary data.</text>
</comment>
<feature type="transmembrane region" description="Helical" evidence="6">
    <location>
        <begin position="432"/>
        <end position="454"/>
    </location>
</feature>
<feature type="transmembrane region" description="Helical" evidence="6">
    <location>
        <begin position="134"/>
        <end position="161"/>
    </location>
</feature>
<evidence type="ECO:0000256" key="5">
    <source>
        <dbReference type="ARBA" id="ARBA00023136"/>
    </source>
</evidence>
<accession>A0A7W7P8Z3</accession>
<feature type="transmembrane region" description="Helical" evidence="6">
    <location>
        <begin position="402"/>
        <end position="426"/>
    </location>
</feature>
<evidence type="ECO:0000256" key="2">
    <source>
        <dbReference type="ARBA" id="ARBA00022475"/>
    </source>
</evidence>
<evidence type="ECO:0000256" key="3">
    <source>
        <dbReference type="ARBA" id="ARBA00022692"/>
    </source>
</evidence>
<feature type="transmembrane region" description="Helical" evidence="6">
    <location>
        <begin position="374"/>
        <end position="390"/>
    </location>
</feature>
<comment type="subcellular location">
    <subcellularLocation>
        <location evidence="1">Cell membrane</location>
        <topology evidence="1">Multi-pass membrane protein</topology>
    </subcellularLocation>
</comment>
<feature type="transmembrane region" description="Helical" evidence="6">
    <location>
        <begin position="243"/>
        <end position="264"/>
    </location>
</feature>
<dbReference type="Proteomes" id="UP000560081">
    <property type="component" value="Unassembled WGS sequence"/>
</dbReference>
<name>A0A7W7P8Z3_9MICC</name>
<feature type="transmembrane region" description="Helical" evidence="6">
    <location>
        <begin position="341"/>
        <end position="368"/>
    </location>
</feature>
<evidence type="ECO:0000256" key="1">
    <source>
        <dbReference type="ARBA" id="ARBA00004651"/>
    </source>
</evidence>
<keyword evidence="2" id="KW-1003">Cell membrane</keyword>
<dbReference type="InterPro" id="IPR002293">
    <property type="entry name" value="AA/rel_permease1"/>
</dbReference>
<dbReference type="Gene3D" id="1.20.1740.10">
    <property type="entry name" value="Amino acid/polyamine transporter I"/>
    <property type="match status" value="1"/>
</dbReference>
<dbReference type="GO" id="GO:0005886">
    <property type="term" value="C:plasma membrane"/>
    <property type="evidence" value="ECO:0007669"/>
    <property type="project" value="UniProtKB-SubCell"/>
</dbReference>
<dbReference type="PANTHER" id="PTHR42770">
    <property type="entry name" value="AMINO ACID TRANSPORTER-RELATED"/>
    <property type="match status" value="1"/>
</dbReference>
<gene>
    <name evidence="7" type="ORF">BJ976_000297</name>
</gene>
<dbReference type="PANTHER" id="PTHR42770:SF7">
    <property type="entry name" value="MEMBRANE PROTEIN"/>
    <property type="match status" value="1"/>
</dbReference>
<evidence type="ECO:0000256" key="6">
    <source>
        <dbReference type="SAM" id="Phobius"/>
    </source>
</evidence>
<keyword evidence="4 6" id="KW-1133">Transmembrane helix</keyword>
<dbReference type="InterPro" id="IPR050367">
    <property type="entry name" value="APC_superfamily"/>
</dbReference>
<keyword evidence="5 6" id="KW-0472">Membrane</keyword>
<keyword evidence="3 6" id="KW-0812">Transmembrane</keyword>
<dbReference type="EMBL" id="JACHMC010000001">
    <property type="protein sequence ID" value="MBB4881946.1"/>
    <property type="molecule type" value="Genomic_DNA"/>
</dbReference>
<organism evidence="7 8">
    <name type="scientific">Micrococcus flavus</name>
    <dbReference type="NCBI Taxonomy" id="384602"/>
    <lineage>
        <taxon>Bacteria</taxon>
        <taxon>Bacillati</taxon>
        <taxon>Actinomycetota</taxon>
        <taxon>Actinomycetes</taxon>
        <taxon>Micrococcales</taxon>
        <taxon>Micrococcaceae</taxon>
        <taxon>Micrococcus</taxon>
    </lineage>
</organism>
<feature type="transmembrane region" description="Helical" evidence="6">
    <location>
        <begin position="203"/>
        <end position="222"/>
    </location>
</feature>
<feature type="transmembrane region" description="Helical" evidence="6">
    <location>
        <begin position="51"/>
        <end position="72"/>
    </location>
</feature>
<dbReference type="Pfam" id="PF13520">
    <property type="entry name" value="AA_permease_2"/>
    <property type="match status" value="1"/>
</dbReference>
<evidence type="ECO:0000256" key="4">
    <source>
        <dbReference type="ARBA" id="ARBA00022989"/>
    </source>
</evidence>
<evidence type="ECO:0000313" key="8">
    <source>
        <dbReference type="Proteomes" id="UP000560081"/>
    </source>
</evidence>
<reference evidence="7 8" key="1">
    <citation type="submission" date="2020-08" db="EMBL/GenBank/DDBJ databases">
        <title>Sequencing the genomes of 1000 actinobacteria strains.</title>
        <authorList>
            <person name="Klenk H.-P."/>
        </authorList>
    </citation>
    <scope>NUCLEOTIDE SEQUENCE [LARGE SCALE GENOMIC DNA]</scope>
    <source>
        <strain evidence="7 8">DSM 19079</strain>
    </source>
</reference>
<feature type="transmembrane region" description="Helical" evidence="6">
    <location>
        <begin position="168"/>
        <end position="191"/>
    </location>
</feature>
<feature type="transmembrane region" description="Helical" evidence="6">
    <location>
        <begin position="93"/>
        <end position="114"/>
    </location>
</feature>
<dbReference type="RefSeq" id="WP_268236479.1">
    <property type="nucleotide sequence ID" value="NZ_BMLA01000003.1"/>
</dbReference>